<evidence type="ECO:0000256" key="1">
    <source>
        <dbReference type="SAM" id="MobiDB-lite"/>
    </source>
</evidence>
<keyword evidence="4" id="KW-1185">Reference proteome</keyword>
<evidence type="ECO:0000313" key="3">
    <source>
        <dbReference type="EMBL" id="MCP1169745.1"/>
    </source>
</evidence>
<protein>
    <submittedName>
        <fullName evidence="3">Flagellar hook-length control protein FliK</fullName>
    </submittedName>
</protein>
<gene>
    <name evidence="3" type="ORF">NHG85_14615</name>
</gene>
<feature type="domain" description="Flagellar hook-length control protein-like C-terminal" evidence="2">
    <location>
        <begin position="36"/>
        <end position="98"/>
    </location>
</feature>
<organism evidence="3 4">
    <name type="scientific">Limimaricola litoreus</name>
    <dbReference type="NCBI Taxonomy" id="2955316"/>
    <lineage>
        <taxon>Bacteria</taxon>
        <taxon>Pseudomonadati</taxon>
        <taxon>Pseudomonadota</taxon>
        <taxon>Alphaproteobacteria</taxon>
        <taxon>Rhodobacterales</taxon>
        <taxon>Paracoccaceae</taxon>
        <taxon>Limimaricola</taxon>
    </lineage>
</organism>
<dbReference type="InterPro" id="IPR021136">
    <property type="entry name" value="Flagellar_hook_control-like_C"/>
</dbReference>
<evidence type="ECO:0000313" key="4">
    <source>
        <dbReference type="Proteomes" id="UP001139477"/>
    </source>
</evidence>
<keyword evidence="3" id="KW-0282">Flagellum</keyword>
<dbReference type="Proteomes" id="UP001139477">
    <property type="component" value="Unassembled WGS sequence"/>
</dbReference>
<feature type="region of interest" description="Disordered" evidence="1">
    <location>
        <begin position="105"/>
        <end position="154"/>
    </location>
</feature>
<dbReference type="EMBL" id="JAMYXC010000219">
    <property type="protein sequence ID" value="MCP1169745.1"/>
    <property type="molecule type" value="Genomic_DNA"/>
</dbReference>
<accession>A0A9X2FSC1</accession>
<feature type="compositionally biased region" description="Pro residues" evidence="1">
    <location>
        <begin position="1"/>
        <end position="18"/>
    </location>
</feature>
<feature type="region of interest" description="Disordered" evidence="1">
    <location>
        <begin position="1"/>
        <end position="21"/>
    </location>
</feature>
<evidence type="ECO:0000259" key="2">
    <source>
        <dbReference type="Pfam" id="PF02120"/>
    </source>
</evidence>
<dbReference type="Pfam" id="PF02120">
    <property type="entry name" value="Flg_hook"/>
    <property type="match status" value="1"/>
</dbReference>
<dbReference type="AlphaFoldDB" id="A0A9X2FSC1"/>
<dbReference type="InterPro" id="IPR038610">
    <property type="entry name" value="FliK-like_C_sf"/>
</dbReference>
<comment type="caution">
    <text evidence="3">The sequence shown here is derived from an EMBL/GenBank/DDBJ whole genome shotgun (WGS) entry which is preliminary data.</text>
</comment>
<keyword evidence="3" id="KW-0966">Cell projection</keyword>
<keyword evidence="3" id="KW-0969">Cilium</keyword>
<dbReference type="Gene3D" id="3.30.750.140">
    <property type="match status" value="1"/>
</dbReference>
<dbReference type="RefSeq" id="WP_253333648.1">
    <property type="nucleotide sequence ID" value="NZ_JAMYXC010000219.1"/>
</dbReference>
<proteinExistence type="predicted"/>
<sequence length="154" mass="15959">ETAGPVKPPVPAPAPPPSGFSRALTAQIRETSIVEGRTRIALTPGGLGEIEIELSREAGQLKVVIRAENQTVLQALRGDREGLMSLLAESGAAQDDGQLSFESFERDERERQDSAFGAPASGAADEEGTAPDLPAAPKPFEGGAAGDGQLDILT</sequence>
<name>A0A9X2FSC1_9RHOB</name>
<reference evidence="3" key="1">
    <citation type="submission" date="2022-06" db="EMBL/GenBank/DDBJ databases">
        <title>Limimaricola sediminis sp. nov., isolated from an intertidal sediment.</title>
        <authorList>
            <person name="Shao X."/>
        </authorList>
    </citation>
    <scope>NUCLEOTIDE SEQUENCE</scope>
    <source>
        <strain evidence="3">ASW11-118</strain>
    </source>
</reference>
<feature type="non-terminal residue" evidence="3">
    <location>
        <position position="1"/>
    </location>
</feature>